<dbReference type="Proteomes" id="UP000663889">
    <property type="component" value="Unassembled WGS sequence"/>
</dbReference>
<sequence length="157" mass="17635">MSCHTTITTYGGVDETSHVSLQQLFETMDILIGGLNVINDDTQRLTSESFQYQHSLQSVSEDASKLKIAIEATHSSINAHRTNQQILEESLNSCKQQLDDQKNISIDGTLLWKITNLQQKIDSGVVLELIDSKVVTIKLALFLILIYRLPMIRSQAF</sequence>
<evidence type="ECO:0000313" key="2">
    <source>
        <dbReference type="Proteomes" id="UP000663889"/>
    </source>
</evidence>
<evidence type="ECO:0000313" key="1">
    <source>
        <dbReference type="EMBL" id="CAF1320499.1"/>
    </source>
</evidence>
<dbReference type="AlphaFoldDB" id="A0A815F2U1"/>
<dbReference type="EMBL" id="CAJNOU010002426">
    <property type="protein sequence ID" value="CAF1320499.1"/>
    <property type="molecule type" value="Genomic_DNA"/>
</dbReference>
<comment type="caution">
    <text evidence="1">The sequence shown here is derived from an EMBL/GenBank/DDBJ whole genome shotgun (WGS) entry which is preliminary data.</text>
</comment>
<name>A0A815F2U1_9BILA</name>
<reference evidence="1" key="1">
    <citation type="submission" date="2021-02" db="EMBL/GenBank/DDBJ databases">
        <authorList>
            <person name="Nowell W R."/>
        </authorList>
    </citation>
    <scope>NUCLEOTIDE SEQUENCE</scope>
</reference>
<gene>
    <name evidence="1" type="ORF">SEV965_LOCUS27286</name>
</gene>
<protein>
    <submittedName>
        <fullName evidence="1">Uncharacterized protein</fullName>
    </submittedName>
</protein>
<proteinExistence type="predicted"/>
<accession>A0A815F2U1</accession>
<organism evidence="1 2">
    <name type="scientific">Rotaria sordida</name>
    <dbReference type="NCBI Taxonomy" id="392033"/>
    <lineage>
        <taxon>Eukaryota</taxon>
        <taxon>Metazoa</taxon>
        <taxon>Spiralia</taxon>
        <taxon>Gnathifera</taxon>
        <taxon>Rotifera</taxon>
        <taxon>Eurotatoria</taxon>
        <taxon>Bdelloidea</taxon>
        <taxon>Philodinida</taxon>
        <taxon>Philodinidae</taxon>
        <taxon>Rotaria</taxon>
    </lineage>
</organism>